<keyword evidence="12" id="KW-1185">Reference proteome</keyword>
<keyword evidence="5 10" id="KW-0813">Transport</keyword>
<evidence type="ECO:0000256" key="9">
    <source>
        <dbReference type="ARBA" id="ARBA00023186"/>
    </source>
</evidence>
<keyword evidence="6 10" id="KW-0732">Signal</keyword>
<dbReference type="CDD" id="cd16325">
    <property type="entry name" value="LolA"/>
    <property type="match status" value="1"/>
</dbReference>
<dbReference type="AlphaFoldDB" id="A0A974RVR1"/>
<keyword evidence="7 10" id="KW-0574">Periplasm</keyword>
<dbReference type="Proteomes" id="UP000595278">
    <property type="component" value="Chromosome"/>
</dbReference>
<evidence type="ECO:0000256" key="8">
    <source>
        <dbReference type="ARBA" id="ARBA00022927"/>
    </source>
</evidence>
<reference evidence="11 12" key="1">
    <citation type="submission" date="2021-01" db="EMBL/GenBank/DDBJ databases">
        <title>Entomomonas sp. F2A isolated from a house cricket (Acheta domesticus).</title>
        <authorList>
            <person name="Spergser J."/>
            <person name="Busse H.-J."/>
        </authorList>
    </citation>
    <scope>NUCLEOTIDE SEQUENCE [LARGE SCALE GENOMIC DNA]</scope>
    <source>
        <strain evidence="11 12">F2A</strain>
    </source>
</reference>
<dbReference type="InterPro" id="IPR004564">
    <property type="entry name" value="OM_lipoprot_carrier_LolA-like"/>
</dbReference>
<dbReference type="GO" id="GO:0044874">
    <property type="term" value="P:lipoprotein localization to outer membrane"/>
    <property type="evidence" value="ECO:0007669"/>
    <property type="project" value="UniProtKB-UniRule"/>
</dbReference>
<dbReference type="InterPro" id="IPR029046">
    <property type="entry name" value="LolA/LolB/LppX"/>
</dbReference>
<comment type="subcellular location">
    <subcellularLocation>
        <location evidence="1 10">Periplasm</location>
    </subcellularLocation>
</comment>
<comment type="similarity">
    <text evidence="2 10">Belongs to the LolA family.</text>
</comment>
<dbReference type="KEGG" id="eaz:JHT90_07960"/>
<dbReference type="RefSeq" id="WP_201090263.1">
    <property type="nucleotide sequence ID" value="NZ_CP067393.1"/>
</dbReference>
<dbReference type="InterPro" id="IPR018323">
    <property type="entry name" value="OM_lipoprot_carrier_LolA_Pbac"/>
</dbReference>
<evidence type="ECO:0000313" key="11">
    <source>
        <dbReference type="EMBL" id="QQP84365.1"/>
    </source>
</evidence>
<dbReference type="Pfam" id="PF03548">
    <property type="entry name" value="LolA"/>
    <property type="match status" value="1"/>
</dbReference>
<feature type="chain" id="PRO_5038182185" description="Outer-membrane lipoprotein carrier protein" evidence="10">
    <location>
        <begin position="24"/>
        <end position="211"/>
    </location>
</feature>
<comment type="function">
    <text evidence="10">Participates in the translocation of lipoproteins from the inner membrane to the outer membrane. Only forms a complex with a lipoprotein if the residue after the N-terminal Cys is not an aspartate (The Asp acts as a targeting signal to indicate that the lipoprotein should stay in the inner membrane).</text>
</comment>
<dbReference type="PANTHER" id="PTHR35869:SF1">
    <property type="entry name" value="OUTER-MEMBRANE LIPOPROTEIN CARRIER PROTEIN"/>
    <property type="match status" value="1"/>
</dbReference>
<dbReference type="HAMAP" id="MF_00240">
    <property type="entry name" value="LolA"/>
    <property type="match status" value="1"/>
</dbReference>
<evidence type="ECO:0000256" key="7">
    <source>
        <dbReference type="ARBA" id="ARBA00022764"/>
    </source>
</evidence>
<feature type="signal peptide" evidence="10">
    <location>
        <begin position="1"/>
        <end position="23"/>
    </location>
</feature>
<dbReference type="EMBL" id="CP067393">
    <property type="protein sequence ID" value="QQP84365.1"/>
    <property type="molecule type" value="Genomic_DNA"/>
</dbReference>
<dbReference type="Gene3D" id="2.50.20.10">
    <property type="entry name" value="Lipoprotein localisation LolA/LolB/LppX"/>
    <property type="match status" value="1"/>
</dbReference>
<dbReference type="GO" id="GO:0042953">
    <property type="term" value="P:lipoprotein transport"/>
    <property type="evidence" value="ECO:0007669"/>
    <property type="project" value="InterPro"/>
</dbReference>
<evidence type="ECO:0000313" key="12">
    <source>
        <dbReference type="Proteomes" id="UP000595278"/>
    </source>
</evidence>
<keyword evidence="8 10" id="KW-0653">Protein transport</keyword>
<dbReference type="PANTHER" id="PTHR35869">
    <property type="entry name" value="OUTER-MEMBRANE LIPOPROTEIN CARRIER PROTEIN"/>
    <property type="match status" value="1"/>
</dbReference>
<gene>
    <name evidence="10 11" type="primary">lolA</name>
    <name evidence="11" type="ORF">JHT90_07960</name>
</gene>
<evidence type="ECO:0000256" key="5">
    <source>
        <dbReference type="ARBA" id="ARBA00022448"/>
    </source>
</evidence>
<comment type="subunit">
    <text evidence="3 10">Monomer.</text>
</comment>
<protein>
    <recommendedName>
        <fullName evidence="4 10">Outer-membrane lipoprotein carrier protein</fullName>
    </recommendedName>
</protein>
<keyword evidence="9 10" id="KW-0143">Chaperone</keyword>
<evidence type="ECO:0000256" key="3">
    <source>
        <dbReference type="ARBA" id="ARBA00011245"/>
    </source>
</evidence>
<sequence precursor="true">MKILRTFFFTAITLFAFHNVAIAATEQQSINELSKLLDQAQSMTGNFTQVTLDATGTRLQETNGELALKRPGLFRWHTSAPQEQLLISDNQKIWLYDPDLMQLTIQKMDQRMSHTPALLLSGNVSEIQKNFIISSKTTGKLQTFVLVPKDKESLFNSLTLTFNDKTVNGMQLVDNVGQRTNITFQNIKMNVPVDSKLFKFDPPEGTDVIEE</sequence>
<accession>A0A974RVR1</accession>
<evidence type="ECO:0000256" key="10">
    <source>
        <dbReference type="HAMAP-Rule" id="MF_00240"/>
    </source>
</evidence>
<dbReference type="GO" id="GO:0030288">
    <property type="term" value="C:outer membrane-bounded periplasmic space"/>
    <property type="evidence" value="ECO:0007669"/>
    <property type="project" value="TreeGrafter"/>
</dbReference>
<dbReference type="SUPFAM" id="SSF89392">
    <property type="entry name" value="Prokaryotic lipoproteins and lipoprotein localization factors"/>
    <property type="match status" value="1"/>
</dbReference>
<evidence type="ECO:0000256" key="6">
    <source>
        <dbReference type="ARBA" id="ARBA00022729"/>
    </source>
</evidence>
<evidence type="ECO:0000256" key="2">
    <source>
        <dbReference type="ARBA" id="ARBA00007615"/>
    </source>
</evidence>
<evidence type="ECO:0000256" key="4">
    <source>
        <dbReference type="ARBA" id="ARBA00014035"/>
    </source>
</evidence>
<dbReference type="NCBIfam" id="TIGR00547">
    <property type="entry name" value="lolA"/>
    <property type="match status" value="1"/>
</dbReference>
<evidence type="ECO:0000256" key="1">
    <source>
        <dbReference type="ARBA" id="ARBA00004418"/>
    </source>
</evidence>
<keyword evidence="11" id="KW-0449">Lipoprotein</keyword>
<organism evidence="11 12">
    <name type="scientific">Entomomonas asaccharolytica</name>
    <dbReference type="NCBI Taxonomy" id="2785331"/>
    <lineage>
        <taxon>Bacteria</taxon>
        <taxon>Pseudomonadati</taxon>
        <taxon>Pseudomonadota</taxon>
        <taxon>Gammaproteobacteria</taxon>
        <taxon>Pseudomonadales</taxon>
        <taxon>Pseudomonadaceae</taxon>
        <taxon>Entomomonas</taxon>
    </lineage>
</organism>
<proteinExistence type="inferred from homology"/>
<name>A0A974RVR1_9GAMM</name>